<organism evidence="3 5">
    <name type="scientific">Streptococcus chenjunshii</name>
    <dbReference type="NCBI Taxonomy" id="2173853"/>
    <lineage>
        <taxon>Bacteria</taxon>
        <taxon>Bacillati</taxon>
        <taxon>Bacillota</taxon>
        <taxon>Bacilli</taxon>
        <taxon>Lactobacillales</taxon>
        <taxon>Streptococcaceae</taxon>
        <taxon>Streptococcus</taxon>
    </lineage>
</organism>
<evidence type="ECO:0000313" key="1">
    <source>
        <dbReference type="EMBL" id="AXQ77743.1"/>
    </source>
</evidence>
<evidence type="ECO:0000313" key="4">
    <source>
        <dbReference type="Proteomes" id="UP000246115"/>
    </source>
</evidence>
<dbReference type="RefSeq" id="WP_116879025.1">
    <property type="nucleotide sequence ID" value="NZ_CP031733.1"/>
</dbReference>
<dbReference type="Proteomes" id="UP000246115">
    <property type="component" value="Chromosome"/>
</dbReference>
<dbReference type="EMBL" id="CP031733">
    <property type="protein sequence ID" value="AXQ77743.1"/>
    <property type="molecule type" value="Genomic_DNA"/>
</dbReference>
<reference evidence="3 5" key="2">
    <citation type="submission" date="2018-08" db="EMBL/GenBank/DDBJ databases">
        <title>Draft genome of Streptococcus sp. nov. Z1.</title>
        <authorList>
            <person name="Tian Z."/>
        </authorList>
    </citation>
    <scope>NUCLEOTIDE SEQUENCE [LARGE SCALE GENOMIC DNA]</scope>
    <source>
        <strain evidence="3">Z1</strain>
        <strain evidence="5">Z1(2018)</strain>
    </source>
</reference>
<accession>A0A372KJ63</accession>
<name>A0A372KJ63_9STRE</name>
<dbReference type="KEGG" id="schj:DDV21_000950"/>
<protein>
    <submittedName>
        <fullName evidence="3">Uncharacterized protein</fullName>
    </submittedName>
</protein>
<sequence length="121" mass="13564">MKILIIKTTTNLLAGNSIDKFNAEVGASWKIRPERLYKGPVSIVVVLKDKILIGAFALGDEIHHNIATCRTTITLLDQSKNPAVNKKIAELRNLIHCKFDYRAINPATTKNFDDFINTLED</sequence>
<reference evidence="2 6" key="1">
    <citation type="submission" date="2018-08" db="EMBL/GenBank/DDBJ databases">
        <title>Draft genome of Streptococcus sp .nov. Z2.</title>
        <authorList>
            <person name="Tian Z."/>
        </authorList>
    </citation>
    <scope>NUCLEOTIDE SEQUENCE [LARGE SCALE GENOMIC DNA]</scope>
    <source>
        <strain evidence="2 6">Z2</strain>
    </source>
</reference>
<evidence type="ECO:0000313" key="6">
    <source>
        <dbReference type="Proteomes" id="UP000264056"/>
    </source>
</evidence>
<reference evidence="1" key="4">
    <citation type="journal article" date="2019" name="Int. J. Syst. Evol. Microbiol.">
        <title>Streptococcus chenjunshii sp. nov. isolated from feces of Tibetan antelopes.</title>
        <authorList>
            <person name="Tian Z."/>
            <person name="Lu S."/>
            <person name="Jin D."/>
            <person name="Yang J."/>
            <person name="Pu J."/>
            <person name="Lai X.H."/>
            <person name="Bai X.N."/>
            <person name="Wu X.M."/>
            <person name="Li J."/>
            <person name="Wang S."/>
            <person name="Xu J."/>
        </authorList>
    </citation>
    <scope>NUCLEOTIDE SEQUENCE</scope>
    <source>
        <strain evidence="1">Z15</strain>
    </source>
</reference>
<dbReference type="Proteomes" id="UP000264056">
    <property type="component" value="Unassembled WGS sequence"/>
</dbReference>
<dbReference type="EMBL" id="QVQY01000041">
    <property type="protein sequence ID" value="RFU50156.1"/>
    <property type="molecule type" value="Genomic_DNA"/>
</dbReference>
<proteinExistence type="predicted"/>
<reference evidence="4" key="3">
    <citation type="submission" date="2018-08" db="EMBL/GenBank/DDBJ databases">
        <title>Streptococcus chenjunshii sp. nov., isolated from stools sample of the Tibetan antelope in the Qinghai-Tibet plateau, China.</title>
        <authorList>
            <person name="Tian Z."/>
        </authorList>
    </citation>
    <scope>NUCLEOTIDE SEQUENCE [LARGE SCALE GENOMIC DNA]</scope>
    <source>
        <strain evidence="4">Z15</strain>
    </source>
</reference>
<gene>
    <name evidence="1" type="ORF">DDV21_000950</name>
    <name evidence="2" type="ORF">DDV22_10130</name>
    <name evidence="3" type="ORF">DDV23_10355</name>
</gene>
<evidence type="ECO:0000313" key="3">
    <source>
        <dbReference type="EMBL" id="RFU52309.1"/>
    </source>
</evidence>
<dbReference type="Proteomes" id="UP000262901">
    <property type="component" value="Unassembled WGS sequence"/>
</dbReference>
<dbReference type="AlphaFoldDB" id="A0A372KJ63"/>
<evidence type="ECO:0000313" key="2">
    <source>
        <dbReference type="EMBL" id="RFU50156.1"/>
    </source>
</evidence>
<dbReference type="EMBL" id="QVQZ01000042">
    <property type="protein sequence ID" value="RFU52309.1"/>
    <property type="molecule type" value="Genomic_DNA"/>
</dbReference>
<evidence type="ECO:0000313" key="5">
    <source>
        <dbReference type="Proteomes" id="UP000262901"/>
    </source>
</evidence>
<accession>A0A346N9P8</accession>
<keyword evidence="6" id="KW-1185">Reference proteome</keyword>